<dbReference type="AlphaFoldDB" id="E0RV69"/>
<dbReference type="STRING" id="515622.bpr_I1602"/>
<dbReference type="HOGENOM" id="CLU_512579_0_0_9"/>
<keyword evidence="2" id="KW-0472">Membrane</keyword>
<dbReference type="eggNOG" id="COG0845">
    <property type="taxonomic scope" value="Bacteria"/>
</dbReference>
<reference evidence="3 4" key="1">
    <citation type="journal article" date="2010" name="PLoS ONE">
        <title>The glycobiome of the rumen bacterium Butyrivibrio proteoclasticus B316(T) highlights adaptation to a polysaccharide-rich environment.</title>
        <authorList>
            <person name="Kelly W.J."/>
            <person name="Leahy S.C."/>
            <person name="Altermann E."/>
            <person name="Yeoman C.J."/>
            <person name="Dunne J.C."/>
            <person name="Kong Z."/>
            <person name="Pacheco D.M."/>
            <person name="Li D."/>
            <person name="Noel S.J."/>
            <person name="Moon C.D."/>
            <person name="Cookson A.L."/>
            <person name="Attwood G.T."/>
        </authorList>
    </citation>
    <scope>NUCLEOTIDE SEQUENCE [LARGE SCALE GENOMIC DNA]</scope>
    <source>
        <strain evidence="4">ATCC 51982 / DSM 14932 / B316</strain>
    </source>
</reference>
<dbReference type="InterPro" id="IPR011053">
    <property type="entry name" value="Single_hybrid_motif"/>
</dbReference>
<evidence type="ECO:0000256" key="2">
    <source>
        <dbReference type="SAM" id="Phobius"/>
    </source>
</evidence>
<keyword evidence="4" id="KW-1185">Reference proteome</keyword>
<dbReference type="PANTHER" id="PTHR30469:SF33">
    <property type="entry name" value="SLR1207 PROTEIN"/>
    <property type="match status" value="1"/>
</dbReference>
<gene>
    <name evidence="3" type="ordered locus">bpr_I1602</name>
</gene>
<protein>
    <submittedName>
        <fullName evidence="3">Transporter RND family</fullName>
    </submittedName>
</protein>
<dbReference type="GO" id="GO:0015562">
    <property type="term" value="F:efflux transmembrane transporter activity"/>
    <property type="evidence" value="ECO:0007669"/>
    <property type="project" value="TreeGrafter"/>
</dbReference>
<feature type="transmembrane region" description="Helical" evidence="2">
    <location>
        <begin position="34"/>
        <end position="52"/>
    </location>
</feature>
<dbReference type="KEGG" id="bpb:bpr_I1602"/>
<dbReference type="SUPFAM" id="SSF51230">
    <property type="entry name" value="Single hybrid motif"/>
    <property type="match status" value="1"/>
</dbReference>
<name>E0RV69_BUTPB</name>
<organism evidence="3 4">
    <name type="scientific">Butyrivibrio proteoclasticus (strain ATCC 51982 / DSM 14932 / B316)</name>
    <name type="common">Clostridium proteoclasticum</name>
    <dbReference type="NCBI Taxonomy" id="515622"/>
    <lineage>
        <taxon>Bacteria</taxon>
        <taxon>Bacillati</taxon>
        <taxon>Bacillota</taxon>
        <taxon>Clostridia</taxon>
        <taxon>Lachnospirales</taxon>
        <taxon>Lachnospiraceae</taxon>
        <taxon>Butyrivibrio</taxon>
    </lineage>
</organism>
<evidence type="ECO:0000313" key="3">
    <source>
        <dbReference type="EMBL" id="ADL34339.1"/>
    </source>
</evidence>
<sequence>MSDLFSKDNDVVEVVDGNVVSSSRDKKPANKKDMIKNVAIAFLSVMLILTFFSNTIMNYTLPQVATQQISRGSVSPQIRGTGTVNAEDPYNVTLKETRKVSGVAVKEGSHVEIGDVLFYLEDKESEELKTARENLEKLELAYEQSLFSGDVPDDVISKVRSGNTTSYDTYQIQLKAVNDRYDAAKAVADAATKAVEYLTDLQNHDKNEIEYQTLTYNYENANADYQKKLIDYTYDPNDTEAIEKAKKEWTHIEDENKRETTELETYKSQVGIGYDQKLIEAKANETAAKKELEKAEEEKDKQVKSINVEIALCDQRDSIKEQKEKIAQLEKESVGASVKAPVAGIVSQVNKASGESISADETIAVIQIDGKDMTTSFSVTNAQAQKLHVGDAARPQNSWMFSDDFRATLTSIKNDKTDPSGKKLLTFKIESTDVTPGQSIALSIGERAVDYDMVVPNSAIKTGTTSKFVLAVKSKSSPLGNRYIATKVDVDVVASDDNYSAITAALDGDEFVITTSNKPVKAGEQVRLANE</sequence>
<dbReference type="Proteomes" id="UP000001299">
    <property type="component" value="Chromosome 1"/>
</dbReference>
<keyword evidence="2" id="KW-1133">Transmembrane helix</keyword>
<dbReference type="EMBL" id="CP001810">
    <property type="protein sequence ID" value="ADL34339.1"/>
    <property type="molecule type" value="Genomic_DNA"/>
</dbReference>
<dbReference type="Gene3D" id="2.40.420.20">
    <property type="match status" value="1"/>
</dbReference>
<evidence type="ECO:0000313" key="4">
    <source>
        <dbReference type="Proteomes" id="UP000001299"/>
    </source>
</evidence>
<dbReference type="Gene3D" id="2.40.50.100">
    <property type="match status" value="1"/>
</dbReference>
<accession>E0RV69</accession>
<keyword evidence="2" id="KW-0812">Transmembrane</keyword>
<evidence type="ECO:0000256" key="1">
    <source>
        <dbReference type="SAM" id="Coils"/>
    </source>
</evidence>
<dbReference type="RefSeq" id="WP_013280993.1">
    <property type="nucleotide sequence ID" value="NC_014387.1"/>
</dbReference>
<keyword evidence="1" id="KW-0175">Coiled coil</keyword>
<feature type="coiled-coil region" evidence="1">
    <location>
        <begin position="278"/>
        <end position="339"/>
    </location>
</feature>
<proteinExistence type="predicted"/>
<dbReference type="GO" id="GO:1990281">
    <property type="term" value="C:efflux pump complex"/>
    <property type="evidence" value="ECO:0007669"/>
    <property type="project" value="TreeGrafter"/>
</dbReference>
<dbReference type="PANTHER" id="PTHR30469">
    <property type="entry name" value="MULTIDRUG RESISTANCE PROTEIN MDTA"/>
    <property type="match status" value="1"/>
</dbReference>